<comment type="similarity">
    <text evidence="1">Belongs to the OmpW/AlkL family.</text>
</comment>
<sequence length="241" mass="25293">MMSAMRLCAAALIAALAITRAEAADLAPTLVEPLPPPAPTFYLHVGALGAFFNTNAQSTGGGYFNNVAGIATISNIATRPNYTVGLELGYFITPNIAIALSAGVPPTLHLKATGFTANSIFGTDLLGSTRWGPAMALLQYHITQWGPIQPYAGIGAVYLLNFGNISDGILVNNFSVDQNFGLALQLGTDIMLTQNLGVYVDAKKLFLSTDANGTLVGLGIPIRTHVQLDPWVIGTGVTVKF</sequence>
<accession>A0ABZ0HW04</accession>
<dbReference type="InterPro" id="IPR011250">
    <property type="entry name" value="OMP/PagP_B-barrel"/>
</dbReference>
<dbReference type="PANTHER" id="PTHR36920:SF1">
    <property type="entry name" value="OUTER MEMBRANE PROTEIN W"/>
    <property type="match status" value="1"/>
</dbReference>
<keyword evidence="4" id="KW-1185">Reference proteome</keyword>
<dbReference type="SUPFAM" id="SSF56925">
    <property type="entry name" value="OMPA-like"/>
    <property type="match status" value="1"/>
</dbReference>
<dbReference type="RefSeq" id="WP_407340171.1">
    <property type="nucleotide sequence ID" value="NZ_CP136862.1"/>
</dbReference>
<dbReference type="InterPro" id="IPR005618">
    <property type="entry name" value="OMPW"/>
</dbReference>
<evidence type="ECO:0000313" key="3">
    <source>
        <dbReference type="EMBL" id="WOJ90589.1"/>
    </source>
</evidence>
<keyword evidence="2" id="KW-0732">Signal</keyword>
<feature type="chain" id="PRO_5046016600" evidence="2">
    <location>
        <begin position="24"/>
        <end position="241"/>
    </location>
</feature>
<organism evidence="3 4">
    <name type="scientific">Methylocapsa polymorpha</name>
    <dbReference type="NCBI Taxonomy" id="3080828"/>
    <lineage>
        <taxon>Bacteria</taxon>
        <taxon>Pseudomonadati</taxon>
        <taxon>Pseudomonadota</taxon>
        <taxon>Alphaproteobacteria</taxon>
        <taxon>Hyphomicrobiales</taxon>
        <taxon>Beijerinckiaceae</taxon>
        <taxon>Methylocapsa</taxon>
    </lineage>
</organism>
<dbReference type="Proteomes" id="UP001626536">
    <property type="component" value="Chromosome"/>
</dbReference>
<evidence type="ECO:0000256" key="2">
    <source>
        <dbReference type="SAM" id="SignalP"/>
    </source>
</evidence>
<name>A0ABZ0HW04_9HYPH</name>
<proteinExistence type="inferred from homology"/>
<dbReference type="EMBL" id="CP136862">
    <property type="protein sequence ID" value="WOJ90589.1"/>
    <property type="molecule type" value="Genomic_DNA"/>
</dbReference>
<gene>
    <name evidence="3" type="ORF">RZS28_04660</name>
</gene>
<evidence type="ECO:0000256" key="1">
    <source>
        <dbReference type="ARBA" id="ARBA00009330"/>
    </source>
</evidence>
<dbReference type="Pfam" id="PF03922">
    <property type="entry name" value="OmpW"/>
    <property type="match status" value="1"/>
</dbReference>
<reference evidence="3 4" key="1">
    <citation type="submission" date="2023-10" db="EMBL/GenBank/DDBJ databases">
        <title>Novel methanotroph of the genus Methylocapsa from a subarctic wetland.</title>
        <authorList>
            <person name="Belova S.E."/>
            <person name="Oshkin I.Y."/>
            <person name="Miroshnikov K."/>
            <person name="Dedysh S.N."/>
        </authorList>
    </citation>
    <scope>NUCLEOTIDE SEQUENCE [LARGE SCALE GENOMIC DNA]</scope>
    <source>
        <strain evidence="3 4">RX1</strain>
    </source>
</reference>
<evidence type="ECO:0000313" key="4">
    <source>
        <dbReference type="Proteomes" id="UP001626536"/>
    </source>
</evidence>
<protein>
    <submittedName>
        <fullName evidence="3">OmpW family outer membrane protein</fullName>
    </submittedName>
</protein>
<feature type="signal peptide" evidence="2">
    <location>
        <begin position="1"/>
        <end position="23"/>
    </location>
</feature>
<dbReference type="Gene3D" id="2.40.160.20">
    <property type="match status" value="1"/>
</dbReference>
<dbReference type="PANTHER" id="PTHR36920">
    <property type="match status" value="1"/>
</dbReference>